<keyword evidence="3" id="KW-1185">Reference proteome</keyword>
<evidence type="ECO:0000256" key="1">
    <source>
        <dbReference type="SAM" id="MobiDB-lite"/>
    </source>
</evidence>
<evidence type="ECO:0000313" key="3">
    <source>
        <dbReference type="Proteomes" id="UP000614058"/>
    </source>
</evidence>
<organism evidence="2 3">
    <name type="scientific">Kingella bonacorsii</name>
    <dbReference type="NCBI Taxonomy" id="2796361"/>
    <lineage>
        <taxon>Bacteria</taxon>
        <taxon>Pseudomonadati</taxon>
        <taxon>Pseudomonadota</taxon>
        <taxon>Betaproteobacteria</taxon>
        <taxon>Neisseriales</taxon>
        <taxon>Neisseriaceae</taxon>
        <taxon>Kingella</taxon>
    </lineage>
</organism>
<reference evidence="2 3" key="1">
    <citation type="journal article" date="2021" name="Pathogens">
        <title>Isolation and Characterization of Kingella bonacorsii sp. nov., A Novel Kingella Species Detected in a Stable Periodontitis Subject.</title>
        <authorList>
            <person name="Antezack A."/>
            <person name="Boxberger M."/>
            <person name="Rolland C."/>
            <person name="Monnet-Corti V."/>
            <person name="La Scola B."/>
        </authorList>
    </citation>
    <scope>NUCLEOTIDE SEQUENCE [LARGE SCALE GENOMIC DNA]</scope>
    <source>
        <strain evidence="2 3">Marseille-Q4569</strain>
    </source>
</reference>
<dbReference type="EMBL" id="JAEHNZ010000006">
    <property type="protein sequence ID" value="MBK0397485.1"/>
    <property type="molecule type" value="Genomic_DNA"/>
</dbReference>
<evidence type="ECO:0000313" key="2">
    <source>
        <dbReference type="EMBL" id="MBK0397485.1"/>
    </source>
</evidence>
<proteinExistence type="predicted"/>
<name>A0ABS1BW70_9NEIS</name>
<dbReference type="Proteomes" id="UP000614058">
    <property type="component" value="Unassembled WGS sequence"/>
</dbReference>
<sequence>MRGAVHPLRLFSGCLRAPCRQTPSPTPALNFAKIAPFRSAILRQPETPFGQAQTPFQAAIGTSFTKETPCKP</sequence>
<accession>A0ABS1BW70</accession>
<gene>
    <name evidence="2" type="ORF">JDW22_13125</name>
</gene>
<feature type="region of interest" description="Disordered" evidence="1">
    <location>
        <begin position="53"/>
        <end position="72"/>
    </location>
</feature>
<feature type="compositionally biased region" description="Polar residues" evidence="1">
    <location>
        <begin position="53"/>
        <end position="66"/>
    </location>
</feature>
<protein>
    <submittedName>
        <fullName evidence="2">Uncharacterized protein</fullName>
    </submittedName>
</protein>
<dbReference type="RefSeq" id="WP_200523416.1">
    <property type="nucleotide sequence ID" value="NZ_JAEHNZ010000006.1"/>
</dbReference>
<comment type="caution">
    <text evidence="2">The sequence shown here is derived from an EMBL/GenBank/DDBJ whole genome shotgun (WGS) entry which is preliminary data.</text>
</comment>